<reference evidence="1 3" key="2">
    <citation type="submission" date="2018-11" db="EMBL/GenBank/DDBJ databases">
        <authorList>
            <consortium name="Pathogen Informatics"/>
        </authorList>
    </citation>
    <scope>NUCLEOTIDE SEQUENCE [LARGE SCALE GENOMIC DNA]</scope>
</reference>
<dbReference type="SUPFAM" id="SSF110014">
    <property type="entry name" value="Her-1"/>
    <property type="match status" value="1"/>
</dbReference>
<organism evidence="2 4">
    <name type="scientific">Dracunculus medinensis</name>
    <name type="common">Guinea worm</name>
    <dbReference type="NCBI Taxonomy" id="318479"/>
    <lineage>
        <taxon>Eukaryota</taxon>
        <taxon>Metazoa</taxon>
        <taxon>Ecdysozoa</taxon>
        <taxon>Nematoda</taxon>
        <taxon>Chromadorea</taxon>
        <taxon>Rhabditida</taxon>
        <taxon>Spirurina</taxon>
        <taxon>Dracunculoidea</taxon>
        <taxon>Dracunculidae</taxon>
        <taxon>Dracunculus</taxon>
    </lineage>
</organism>
<proteinExistence type="predicted"/>
<protein>
    <submittedName>
        <fullName evidence="1 4">Uncharacterized protein</fullName>
    </submittedName>
</protein>
<dbReference type="Proteomes" id="UP000274756">
    <property type="component" value="Unassembled WGS sequence"/>
</dbReference>
<dbReference type="AlphaFoldDB" id="A0A158Q4L8"/>
<gene>
    <name evidence="1" type="ORF">DME_LOCUS8988</name>
</gene>
<keyword evidence="3" id="KW-1185">Reference proteome</keyword>
<dbReference type="WBParaSite" id="DME_0000518901-mRNA-1">
    <property type="protein sequence ID" value="DME_0000518901-mRNA-1"/>
    <property type="gene ID" value="DME_0000518901"/>
</dbReference>
<dbReference type="EMBL" id="UYYG01001175">
    <property type="protein sequence ID" value="VDN59015.1"/>
    <property type="molecule type" value="Genomic_DNA"/>
</dbReference>
<dbReference type="OrthoDB" id="5844102at2759"/>
<evidence type="ECO:0000313" key="3">
    <source>
        <dbReference type="Proteomes" id="UP000274756"/>
    </source>
</evidence>
<evidence type="ECO:0000313" key="1">
    <source>
        <dbReference type="EMBL" id="VDN59015.1"/>
    </source>
</evidence>
<reference evidence="4" key="1">
    <citation type="submission" date="2016-04" db="UniProtKB">
        <authorList>
            <consortium name="WormBaseParasite"/>
        </authorList>
    </citation>
    <scope>IDENTIFICATION</scope>
</reference>
<dbReference type="InterPro" id="IPR036341">
    <property type="entry name" value="Her-1_sf"/>
</dbReference>
<sequence length="71" mass="8260">MSRKNSLYENFQAPYKIVIIGDVCCPMKGATRWCRNACKSAMYAPTLDINEKQKRLDYFCSIEFDSNLVIR</sequence>
<dbReference type="Proteomes" id="UP000038040">
    <property type="component" value="Unplaced"/>
</dbReference>
<evidence type="ECO:0000313" key="2">
    <source>
        <dbReference type="Proteomes" id="UP000038040"/>
    </source>
</evidence>
<accession>A0A158Q4L8</accession>
<evidence type="ECO:0000313" key="4">
    <source>
        <dbReference type="WBParaSite" id="DME_0000518901-mRNA-1"/>
    </source>
</evidence>
<name>A0A158Q4L8_DRAME</name>